<dbReference type="InterPro" id="IPR043128">
    <property type="entry name" value="Rev_trsase/Diguanyl_cyclase"/>
</dbReference>
<feature type="region of interest" description="Disordered" evidence="1">
    <location>
        <begin position="1"/>
        <end position="24"/>
    </location>
</feature>
<evidence type="ECO:0000313" key="4">
    <source>
        <dbReference type="EMBL" id="AMO22781.1"/>
    </source>
</evidence>
<protein>
    <recommendedName>
        <fullName evidence="3">GGDEF domain-containing protein</fullName>
    </recommendedName>
</protein>
<evidence type="ECO:0000259" key="3">
    <source>
        <dbReference type="PROSITE" id="PS50887"/>
    </source>
</evidence>
<dbReference type="PANTHER" id="PTHR44757:SF2">
    <property type="entry name" value="BIOFILM ARCHITECTURE MAINTENANCE PROTEIN MBAA"/>
    <property type="match status" value="1"/>
</dbReference>
<feature type="transmembrane region" description="Helical" evidence="2">
    <location>
        <begin position="210"/>
        <end position="230"/>
    </location>
</feature>
<dbReference type="Pfam" id="PF07696">
    <property type="entry name" value="7TMR-DISMED2"/>
    <property type="match status" value="1"/>
</dbReference>
<dbReference type="SUPFAM" id="SSF55073">
    <property type="entry name" value="Nucleotide cyclase"/>
    <property type="match status" value="1"/>
</dbReference>
<dbReference type="PANTHER" id="PTHR44757">
    <property type="entry name" value="DIGUANYLATE CYCLASE DGCP"/>
    <property type="match status" value="1"/>
</dbReference>
<evidence type="ECO:0000313" key="5">
    <source>
        <dbReference type="Proteomes" id="UP000070433"/>
    </source>
</evidence>
<keyword evidence="2" id="KW-0472">Membrane</keyword>
<feature type="transmembrane region" description="Helical" evidence="2">
    <location>
        <begin position="274"/>
        <end position="296"/>
    </location>
</feature>
<gene>
    <name evidence="4" type="ORF">UC35_07640</name>
</gene>
<dbReference type="InterPro" id="IPR011623">
    <property type="entry name" value="7TMR_DISM_rcpt_extracell_dom1"/>
</dbReference>
<dbReference type="InterPro" id="IPR029787">
    <property type="entry name" value="Nucleotide_cyclase"/>
</dbReference>
<dbReference type="Pfam" id="PF00990">
    <property type="entry name" value="GGDEF"/>
    <property type="match status" value="1"/>
</dbReference>
<dbReference type="Gene3D" id="2.60.40.2380">
    <property type="match status" value="1"/>
</dbReference>
<dbReference type="PROSITE" id="PS50887">
    <property type="entry name" value="GGDEF"/>
    <property type="match status" value="1"/>
</dbReference>
<feature type="transmembrane region" description="Helical" evidence="2">
    <location>
        <begin position="242"/>
        <end position="262"/>
    </location>
</feature>
<keyword evidence="2" id="KW-1133">Transmembrane helix</keyword>
<feature type="transmembrane region" description="Helical" evidence="2">
    <location>
        <begin position="332"/>
        <end position="351"/>
    </location>
</feature>
<dbReference type="SMART" id="SM00267">
    <property type="entry name" value="GGDEF"/>
    <property type="match status" value="1"/>
</dbReference>
<name>A0A127JS29_9BURK</name>
<dbReference type="Pfam" id="PF07695">
    <property type="entry name" value="7TMR-DISM_7TM"/>
    <property type="match status" value="1"/>
</dbReference>
<feature type="compositionally biased region" description="Low complexity" evidence="1">
    <location>
        <begin position="11"/>
        <end position="24"/>
    </location>
</feature>
<dbReference type="NCBIfam" id="TIGR00254">
    <property type="entry name" value="GGDEF"/>
    <property type="match status" value="1"/>
</dbReference>
<dbReference type="InterPro" id="IPR000160">
    <property type="entry name" value="GGDEF_dom"/>
</dbReference>
<sequence>MLAGSGWARDAGPAEPVAAPPALELGRTQQEIPLTLRSRFWLDERRLETPDSLETAGDSIPWAMRDAGYSYRLDDKVLWIQFDAHNRGQQRWFLEVGSSGVDRVQLFYRAANGQWVTQEAGDSKMVSEWPLPGRLPTFELAGPSEQPVRYWLRVEHERVDFASPLFVVDQATLLASREREQFLLGGYFSLALLIALVSAANAIAYRDRNFAAYAVYVFALACGQLAYLGVGAQHVWESWQHWNEMAAAVLPFISGAVALWFAKVVTEPARYSRALDLTVWALIAALLSAVALDAVLMSRRSILLVVALTAVALVVIAALIALVWIKGHDPHVRLIALGFLPVLVMAMFPVARAFNLIPISALTRYGVTIGAALEMPILFYALILRGSFRREAQARAAGLASNDTLTGLAHTRTLLERLEGSLARCATLKHTCAVLGVKIANYEAIIAEYGRDTAERALVVATSLLRNVVTDMDMAARVGDHQFALLLEGPATPQEAASRAQQLVASGLRNSPGLPPGLVLKLQVAVALLPDRDLGAEASLNWLIEAVNSAWPDARKLIRVLNF</sequence>
<dbReference type="Proteomes" id="UP000070433">
    <property type="component" value="Chromosome"/>
</dbReference>
<evidence type="ECO:0000256" key="2">
    <source>
        <dbReference type="SAM" id="Phobius"/>
    </source>
</evidence>
<feature type="transmembrane region" description="Helical" evidence="2">
    <location>
        <begin position="302"/>
        <end position="325"/>
    </location>
</feature>
<organism evidence="4 5">
    <name type="scientific">Ramlibacter tataouinensis</name>
    <dbReference type="NCBI Taxonomy" id="94132"/>
    <lineage>
        <taxon>Bacteria</taxon>
        <taxon>Pseudomonadati</taxon>
        <taxon>Pseudomonadota</taxon>
        <taxon>Betaproteobacteria</taxon>
        <taxon>Burkholderiales</taxon>
        <taxon>Comamonadaceae</taxon>
        <taxon>Ramlibacter</taxon>
    </lineage>
</organism>
<feature type="transmembrane region" description="Helical" evidence="2">
    <location>
        <begin position="182"/>
        <end position="203"/>
    </location>
</feature>
<evidence type="ECO:0000256" key="1">
    <source>
        <dbReference type="SAM" id="MobiDB-lite"/>
    </source>
</evidence>
<dbReference type="Gene3D" id="3.30.70.270">
    <property type="match status" value="1"/>
</dbReference>
<dbReference type="InterPro" id="IPR011622">
    <property type="entry name" value="7TMR_DISM_rcpt_extracell_dom2"/>
</dbReference>
<keyword evidence="2" id="KW-0812">Transmembrane</keyword>
<feature type="transmembrane region" description="Helical" evidence="2">
    <location>
        <begin position="363"/>
        <end position="383"/>
    </location>
</feature>
<keyword evidence="5" id="KW-1185">Reference proteome</keyword>
<reference evidence="4 5" key="1">
    <citation type="journal article" date="2014" name="Int. J. Syst. Evol. Microbiol.">
        <title>Ramlibacter solisilvae sp. nov., isolated from forest soil, and emended description of the genus Ramlibacter.</title>
        <authorList>
            <person name="Lee H.J."/>
            <person name="Lee S.H."/>
            <person name="Lee S.S."/>
            <person name="Lee J.S."/>
            <person name="Kim Y."/>
            <person name="Kim S.C."/>
            <person name="Jeon C.O."/>
        </authorList>
    </citation>
    <scope>NUCLEOTIDE SEQUENCE [LARGE SCALE GENOMIC DNA]</scope>
    <source>
        <strain evidence="4 5">5-10</strain>
    </source>
</reference>
<feature type="domain" description="GGDEF" evidence="3">
    <location>
        <begin position="430"/>
        <end position="563"/>
    </location>
</feature>
<proteinExistence type="predicted"/>
<dbReference type="AlphaFoldDB" id="A0A127JS29"/>
<dbReference type="EMBL" id="CP010951">
    <property type="protein sequence ID" value="AMO22781.1"/>
    <property type="molecule type" value="Genomic_DNA"/>
</dbReference>
<dbReference type="InterPro" id="IPR052155">
    <property type="entry name" value="Biofilm_reg_signaling"/>
</dbReference>
<accession>A0A127JS29</accession>